<evidence type="ECO:0000256" key="4">
    <source>
        <dbReference type="ARBA" id="ARBA00022692"/>
    </source>
</evidence>
<evidence type="ECO:0000256" key="7">
    <source>
        <dbReference type="ARBA" id="ARBA00022840"/>
    </source>
</evidence>
<feature type="domain" description="ABC transporter" evidence="12">
    <location>
        <begin position="425"/>
        <end position="650"/>
    </location>
</feature>
<dbReference type="CDD" id="cd03244">
    <property type="entry name" value="ABCC_MRP_domain2"/>
    <property type="match status" value="1"/>
</dbReference>
<reference evidence="14" key="1">
    <citation type="submission" date="2021-02" db="EMBL/GenBank/DDBJ databases">
        <authorList>
            <person name="Nowell W R."/>
        </authorList>
    </citation>
    <scope>NUCLEOTIDE SEQUENCE</scope>
</reference>
<dbReference type="InterPro" id="IPR003439">
    <property type="entry name" value="ABC_transporter-like_ATP-bd"/>
</dbReference>
<dbReference type="CDD" id="cd18579">
    <property type="entry name" value="ABC_6TM_ABCC_D1"/>
    <property type="match status" value="1"/>
</dbReference>
<feature type="transmembrane region" description="Helical" evidence="11">
    <location>
        <begin position="693"/>
        <end position="715"/>
    </location>
</feature>
<dbReference type="PANTHER" id="PTHR24223:SF456">
    <property type="entry name" value="MULTIDRUG RESISTANCE-ASSOCIATED PROTEIN LETHAL(2)03659"/>
    <property type="match status" value="1"/>
</dbReference>
<dbReference type="InterPro" id="IPR011527">
    <property type="entry name" value="ABC1_TM_dom"/>
</dbReference>
<dbReference type="AlphaFoldDB" id="A0A813W5A6"/>
<dbReference type="InterPro" id="IPR044746">
    <property type="entry name" value="ABCC_6TM_D1"/>
</dbReference>
<feature type="region of interest" description="Disordered" evidence="10">
    <location>
        <begin position="1"/>
        <end position="23"/>
    </location>
</feature>
<sequence length="1244" mass="142986">MQNINKKQDDERQSLINDNSNNGDQCKPSRLEWAESSWTGYLHLMCWWWMNPTLSKGYKNSLTENDLDSLPYQDKSFIGLNRLKDYNWTTTSTWRIVVQEFWKEYMIVGVFCLPYLVSRVAQPMLVRQIVLMSMDTEQSQLSTYILAILLSLCVIIQALLDQQINFRSMRVGVRIRNALASVIYIRLLSMKQTVWQHMNTGQIINLMTNDSYRFEEMCVRLHLLWEGPLEAVVIFGLLCWIMPPISILICYATLIISVIIIWLLSRYFSKYREIVALYCDKRVHAFNEFIHASYIIKMYNWEKPMEDRISQMRHEEFVCFQRAYYLRTVNLIQSFILPSILALTTFGSAWLLGYPLNVADCFATIAFFGLIRSQVIFITSVITERLKDVQVASKRIDSFIRLITMKDQESFVSTSSIDQEEKGKIIMSNASFSWHDDHPFLSSINLIIESGTFIGIVGQVGSGKSSLLSAILGEMNLINGQINTANSVFSYAPQSSWIFADTLRNNILLNRPFNEQRYRDVIYACCLDIDLSQFGHSGDLTMIGERGVNLSGGQKARVSLARALYVDADIYLIDDPLAAVDRTVAKQIYERCIGPHGLLKNKTRLLVTHQTQFLNEANQIIFLSHGHIDELGRLDESTISEDVTDKKETSKLASMLDNNTSIPDTQPIITKETSNSENVYWTIWLRLFTETSFGIFGFFLLIIIFLLAEICYHFSNYQLSIWVKQSYKDQQRLPLFAYIYFTLLIGTILADTLRTIYYFFVILHGTNSLHRNMLKGLLRTSIQFFESNPSGRILSRVSRDQKVIDEQLPTTLLYAIKSFLMAIGSTLVICIIKPYVLLVAIVLIPIFLLLCHYYARSRRQLKQLESITRSPIFDHVSSSLNGLTTIRALKSKDHLIKLFTDKIDRYTCLYINMQGASRWFAMRLNFIPFLNTFVTIILFVIFRDEIDSSLIALGLTYAISIPKWFQLAIQQWSEADLLMLSAQRIYEYGQLPDEEDQGGSKRLVNTSPIWPNHGTIEFRNYSLRHRSSLEPVLKNINVRIESGQKIGIIGRTGAGKSSLFKGIFRFIHRSNINGEILIDDTDISRVTLNHLRSHLSSIPQQPILFSGTLRYNLDPFNHYSDDQCWMALEDVQFKEFVKKHSDGLLMSITESGNNLSVGQCQLICIARAILKKSKILLIDEATANIDEKTDELIQEIISNKFQDRTVITIAHRLNTVAKSDRILVLDNGVVVNYDTPTNILQYYQ</sequence>
<proteinExistence type="inferred from homology"/>
<comment type="similarity">
    <text evidence="2">Belongs to the ABC transporter superfamily. ABCC family. Conjugate transporter (TC 3.A.1.208) subfamily.</text>
</comment>
<keyword evidence="7" id="KW-0067">ATP-binding</keyword>
<keyword evidence="8 11" id="KW-1133">Transmembrane helix</keyword>
<dbReference type="EMBL" id="CAJNON010000041">
    <property type="protein sequence ID" value="CAF0850189.1"/>
    <property type="molecule type" value="Genomic_DNA"/>
</dbReference>
<dbReference type="SUPFAM" id="SSF90123">
    <property type="entry name" value="ABC transporter transmembrane region"/>
    <property type="match status" value="2"/>
</dbReference>
<feature type="transmembrane region" description="Helical" evidence="11">
    <location>
        <begin position="835"/>
        <end position="855"/>
    </location>
</feature>
<organism evidence="14 15">
    <name type="scientific">Adineta steineri</name>
    <dbReference type="NCBI Taxonomy" id="433720"/>
    <lineage>
        <taxon>Eukaryota</taxon>
        <taxon>Metazoa</taxon>
        <taxon>Spiralia</taxon>
        <taxon>Gnathifera</taxon>
        <taxon>Rotifera</taxon>
        <taxon>Eurotatoria</taxon>
        <taxon>Bdelloidea</taxon>
        <taxon>Adinetida</taxon>
        <taxon>Adinetidae</taxon>
        <taxon>Adineta</taxon>
    </lineage>
</organism>
<feature type="transmembrane region" description="Helical" evidence="11">
    <location>
        <begin position="335"/>
        <end position="356"/>
    </location>
</feature>
<dbReference type="FunFam" id="1.20.1560.10:FF:000013">
    <property type="entry name" value="ABC transporter C family member 2"/>
    <property type="match status" value="1"/>
</dbReference>
<dbReference type="FunFam" id="3.40.50.300:FF:000163">
    <property type="entry name" value="Multidrug resistance-associated protein member 4"/>
    <property type="match status" value="1"/>
</dbReference>
<evidence type="ECO:0000256" key="9">
    <source>
        <dbReference type="ARBA" id="ARBA00023136"/>
    </source>
</evidence>
<evidence type="ECO:0000256" key="1">
    <source>
        <dbReference type="ARBA" id="ARBA00004141"/>
    </source>
</evidence>
<feature type="domain" description="ABC transporter" evidence="12">
    <location>
        <begin position="1016"/>
        <end position="1243"/>
    </location>
</feature>
<feature type="transmembrane region" description="Helical" evidence="11">
    <location>
        <begin position="735"/>
        <end position="763"/>
    </location>
</feature>
<dbReference type="Pfam" id="PF00664">
    <property type="entry name" value="ABC_membrane"/>
    <property type="match status" value="2"/>
</dbReference>
<feature type="transmembrane region" description="Helical" evidence="11">
    <location>
        <begin position="105"/>
        <end position="121"/>
    </location>
</feature>
<dbReference type="InterPro" id="IPR003593">
    <property type="entry name" value="AAA+_ATPase"/>
</dbReference>
<protein>
    <submittedName>
        <fullName evidence="14">Uncharacterized protein</fullName>
    </submittedName>
</protein>
<evidence type="ECO:0000256" key="3">
    <source>
        <dbReference type="ARBA" id="ARBA00022448"/>
    </source>
</evidence>
<dbReference type="InterPro" id="IPR017871">
    <property type="entry name" value="ABC_transporter-like_CS"/>
</dbReference>
<keyword evidence="3" id="KW-0813">Transport</keyword>
<gene>
    <name evidence="14" type="ORF">VCS650_LOCUS6622</name>
</gene>
<evidence type="ECO:0000256" key="8">
    <source>
        <dbReference type="ARBA" id="ARBA00022989"/>
    </source>
</evidence>
<dbReference type="PANTHER" id="PTHR24223">
    <property type="entry name" value="ATP-BINDING CASSETTE SUB-FAMILY C"/>
    <property type="match status" value="1"/>
</dbReference>
<name>A0A813W5A6_9BILA</name>
<keyword evidence="5" id="KW-0677">Repeat</keyword>
<comment type="subcellular location">
    <subcellularLocation>
        <location evidence="1">Membrane</location>
        <topology evidence="1">Multi-pass membrane protein</topology>
    </subcellularLocation>
</comment>
<dbReference type="InterPro" id="IPR044726">
    <property type="entry name" value="ABCC_6TM_D2"/>
</dbReference>
<keyword evidence="4 11" id="KW-0812">Transmembrane</keyword>
<feature type="transmembrane region" description="Helical" evidence="11">
    <location>
        <begin position="141"/>
        <end position="159"/>
    </location>
</feature>
<keyword evidence="9 11" id="KW-0472">Membrane</keyword>
<dbReference type="Gene3D" id="3.40.50.300">
    <property type="entry name" value="P-loop containing nucleotide triphosphate hydrolases"/>
    <property type="match status" value="2"/>
</dbReference>
<dbReference type="InterPro" id="IPR027417">
    <property type="entry name" value="P-loop_NTPase"/>
</dbReference>
<evidence type="ECO:0000256" key="6">
    <source>
        <dbReference type="ARBA" id="ARBA00022741"/>
    </source>
</evidence>
<evidence type="ECO:0000256" key="11">
    <source>
        <dbReference type="SAM" id="Phobius"/>
    </source>
</evidence>
<evidence type="ECO:0000313" key="15">
    <source>
        <dbReference type="Proteomes" id="UP000663891"/>
    </source>
</evidence>
<evidence type="ECO:0000256" key="5">
    <source>
        <dbReference type="ARBA" id="ARBA00022737"/>
    </source>
</evidence>
<evidence type="ECO:0000256" key="10">
    <source>
        <dbReference type="SAM" id="MobiDB-lite"/>
    </source>
</evidence>
<feature type="domain" description="ABC transmembrane type-1" evidence="13">
    <location>
        <begin position="699"/>
        <end position="977"/>
    </location>
</feature>
<dbReference type="GO" id="GO:0140359">
    <property type="term" value="F:ABC-type transporter activity"/>
    <property type="evidence" value="ECO:0007669"/>
    <property type="project" value="InterPro"/>
</dbReference>
<evidence type="ECO:0000259" key="13">
    <source>
        <dbReference type="PROSITE" id="PS50929"/>
    </source>
</evidence>
<dbReference type="PROSITE" id="PS00211">
    <property type="entry name" value="ABC_TRANSPORTER_1"/>
    <property type="match status" value="2"/>
</dbReference>
<dbReference type="Gene3D" id="1.20.1560.10">
    <property type="entry name" value="ABC transporter type 1, transmembrane domain"/>
    <property type="match status" value="2"/>
</dbReference>
<dbReference type="PROSITE" id="PS50929">
    <property type="entry name" value="ABC_TM1F"/>
    <property type="match status" value="2"/>
</dbReference>
<dbReference type="Proteomes" id="UP000663891">
    <property type="component" value="Unassembled WGS sequence"/>
</dbReference>
<feature type="transmembrane region" description="Helical" evidence="11">
    <location>
        <begin position="231"/>
        <end position="264"/>
    </location>
</feature>
<feature type="compositionally biased region" description="Polar residues" evidence="10">
    <location>
        <begin position="14"/>
        <end position="23"/>
    </location>
</feature>
<dbReference type="GO" id="GO:0016020">
    <property type="term" value="C:membrane"/>
    <property type="evidence" value="ECO:0007669"/>
    <property type="project" value="UniProtKB-SubCell"/>
</dbReference>
<dbReference type="Pfam" id="PF00005">
    <property type="entry name" value="ABC_tran"/>
    <property type="match status" value="2"/>
</dbReference>
<evidence type="ECO:0000313" key="14">
    <source>
        <dbReference type="EMBL" id="CAF0850189.1"/>
    </source>
</evidence>
<dbReference type="SMART" id="SM00382">
    <property type="entry name" value="AAA"/>
    <property type="match status" value="2"/>
</dbReference>
<accession>A0A813W5A6</accession>
<dbReference type="CDD" id="cd03250">
    <property type="entry name" value="ABCC_MRP_domain1"/>
    <property type="match status" value="1"/>
</dbReference>
<dbReference type="FunFam" id="3.40.50.300:FF:000997">
    <property type="entry name" value="Multidrug resistance-associated protein 1"/>
    <property type="match status" value="1"/>
</dbReference>
<evidence type="ECO:0000256" key="2">
    <source>
        <dbReference type="ARBA" id="ARBA00009726"/>
    </source>
</evidence>
<feature type="domain" description="ABC transmembrane type-1" evidence="13">
    <location>
        <begin position="107"/>
        <end position="387"/>
    </location>
</feature>
<dbReference type="GO" id="GO:0005524">
    <property type="term" value="F:ATP binding"/>
    <property type="evidence" value="ECO:0007669"/>
    <property type="project" value="UniProtKB-KW"/>
</dbReference>
<dbReference type="InterPro" id="IPR050173">
    <property type="entry name" value="ABC_transporter_C-like"/>
</dbReference>
<dbReference type="SUPFAM" id="SSF52540">
    <property type="entry name" value="P-loop containing nucleoside triphosphate hydrolases"/>
    <property type="match status" value="2"/>
</dbReference>
<feature type="transmembrane region" description="Helical" evidence="11">
    <location>
        <begin position="920"/>
        <end position="942"/>
    </location>
</feature>
<dbReference type="OrthoDB" id="6500128at2759"/>
<dbReference type="GO" id="GO:0016887">
    <property type="term" value="F:ATP hydrolysis activity"/>
    <property type="evidence" value="ECO:0007669"/>
    <property type="project" value="InterPro"/>
</dbReference>
<dbReference type="CDD" id="cd18580">
    <property type="entry name" value="ABC_6TM_ABCC_D2"/>
    <property type="match status" value="1"/>
</dbReference>
<evidence type="ECO:0000259" key="12">
    <source>
        <dbReference type="PROSITE" id="PS50893"/>
    </source>
</evidence>
<dbReference type="InterPro" id="IPR036640">
    <property type="entry name" value="ABC1_TM_sf"/>
</dbReference>
<keyword evidence="6" id="KW-0547">Nucleotide-binding</keyword>
<feature type="compositionally biased region" description="Basic and acidic residues" evidence="10">
    <location>
        <begin position="1"/>
        <end position="13"/>
    </location>
</feature>
<dbReference type="PROSITE" id="PS50893">
    <property type="entry name" value="ABC_TRANSPORTER_2"/>
    <property type="match status" value="2"/>
</dbReference>
<comment type="caution">
    <text evidence="14">The sequence shown here is derived from an EMBL/GenBank/DDBJ whole genome shotgun (WGS) entry which is preliminary data.</text>
</comment>